<dbReference type="SUPFAM" id="SSF46785">
    <property type="entry name" value="Winged helix' DNA-binding domain"/>
    <property type="match status" value="1"/>
</dbReference>
<dbReference type="SUPFAM" id="SSF54909">
    <property type="entry name" value="Dimeric alpha+beta barrel"/>
    <property type="match status" value="1"/>
</dbReference>
<keyword evidence="1" id="KW-0805">Transcription regulation</keyword>
<evidence type="ECO:0000256" key="3">
    <source>
        <dbReference type="ARBA" id="ARBA00023163"/>
    </source>
</evidence>
<evidence type="ECO:0000256" key="1">
    <source>
        <dbReference type="ARBA" id="ARBA00023015"/>
    </source>
</evidence>
<dbReference type="Pfam" id="PF13404">
    <property type="entry name" value="HTH_AsnC-type"/>
    <property type="match status" value="1"/>
</dbReference>
<dbReference type="RefSeq" id="WP_028793256.1">
    <property type="nucleotide sequence ID" value="NZ_FNBW01000004.1"/>
</dbReference>
<dbReference type="Gene3D" id="3.30.70.920">
    <property type="match status" value="1"/>
</dbReference>
<evidence type="ECO:0000313" key="6">
    <source>
        <dbReference type="Proteomes" id="UP000198615"/>
    </source>
</evidence>
<accession>A0A8G2BGJ2</accession>
<organism evidence="5 6">
    <name type="scientific">Thalassobaculum litoreum DSM 18839</name>
    <dbReference type="NCBI Taxonomy" id="1123362"/>
    <lineage>
        <taxon>Bacteria</taxon>
        <taxon>Pseudomonadati</taxon>
        <taxon>Pseudomonadota</taxon>
        <taxon>Alphaproteobacteria</taxon>
        <taxon>Rhodospirillales</taxon>
        <taxon>Thalassobaculaceae</taxon>
        <taxon>Thalassobaculum</taxon>
    </lineage>
</organism>
<dbReference type="InterPro" id="IPR019885">
    <property type="entry name" value="Tscrpt_reg_HTH_AsnC-type_CS"/>
</dbReference>
<dbReference type="OrthoDB" id="9813313at2"/>
<dbReference type="InterPro" id="IPR036390">
    <property type="entry name" value="WH_DNA-bd_sf"/>
</dbReference>
<keyword evidence="6" id="KW-1185">Reference proteome</keyword>
<name>A0A8G2BGJ2_9PROT</name>
<dbReference type="GO" id="GO:0043200">
    <property type="term" value="P:response to amino acid"/>
    <property type="evidence" value="ECO:0007669"/>
    <property type="project" value="TreeGrafter"/>
</dbReference>
<keyword evidence="2" id="KW-0238">DNA-binding</keyword>
<dbReference type="AlphaFoldDB" id="A0A8G2BGJ2"/>
<evidence type="ECO:0000313" key="5">
    <source>
        <dbReference type="EMBL" id="SDF51936.1"/>
    </source>
</evidence>
<reference evidence="5 6" key="1">
    <citation type="submission" date="2016-10" db="EMBL/GenBank/DDBJ databases">
        <authorList>
            <person name="Varghese N."/>
            <person name="Submissions S."/>
        </authorList>
    </citation>
    <scope>NUCLEOTIDE SEQUENCE [LARGE SCALE GENOMIC DNA]</scope>
    <source>
        <strain evidence="5 6">DSM 18839</strain>
    </source>
</reference>
<dbReference type="InterPro" id="IPR000485">
    <property type="entry name" value="AsnC-type_HTH_dom"/>
</dbReference>
<evidence type="ECO:0000259" key="4">
    <source>
        <dbReference type="PROSITE" id="PS50956"/>
    </source>
</evidence>
<dbReference type="CDD" id="cd00090">
    <property type="entry name" value="HTH_ARSR"/>
    <property type="match status" value="1"/>
</dbReference>
<dbReference type="GO" id="GO:0043565">
    <property type="term" value="F:sequence-specific DNA binding"/>
    <property type="evidence" value="ECO:0007669"/>
    <property type="project" value="InterPro"/>
</dbReference>
<comment type="caution">
    <text evidence="5">The sequence shown here is derived from an EMBL/GenBank/DDBJ whole genome shotgun (WGS) entry which is preliminary data.</text>
</comment>
<dbReference type="SMART" id="SM00344">
    <property type="entry name" value="HTH_ASNC"/>
    <property type="match status" value="1"/>
</dbReference>
<dbReference type="GO" id="GO:0005829">
    <property type="term" value="C:cytosol"/>
    <property type="evidence" value="ECO:0007669"/>
    <property type="project" value="TreeGrafter"/>
</dbReference>
<gene>
    <name evidence="5" type="ORF">SAMN05660686_01522</name>
</gene>
<dbReference type="PROSITE" id="PS00519">
    <property type="entry name" value="HTH_ASNC_1"/>
    <property type="match status" value="1"/>
</dbReference>
<keyword evidence="3" id="KW-0804">Transcription</keyword>
<dbReference type="InterPro" id="IPR019887">
    <property type="entry name" value="Tscrpt_reg_AsnC/Lrp_C"/>
</dbReference>
<feature type="domain" description="HTH asnC-type" evidence="4">
    <location>
        <begin position="1"/>
        <end position="62"/>
    </location>
</feature>
<evidence type="ECO:0000256" key="2">
    <source>
        <dbReference type="ARBA" id="ARBA00023125"/>
    </source>
</evidence>
<dbReference type="GO" id="GO:0006355">
    <property type="term" value="P:regulation of DNA-templated transcription"/>
    <property type="evidence" value="ECO:0007669"/>
    <property type="project" value="UniProtKB-ARBA"/>
</dbReference>
<dbReference type="PROSITE" id="PS50956">
    <property type="entry name" value="HTH_ASNC_2"/>
    <property type="match status" value="1"/>
</dbReference>
<dbReference type="InterPro" id="IPR036388">
    <property type="entry name" value="WH-like_DNA-bd_sf"/>
</dbReference>
<dbReference type="Proteomes" id="UP000198615">
    <property type="component" value="Unassembled WGS sequence"/>
</dbReference>
<dbReference type="PANTHER" id="PTHR30154:SF17">
    <property type="entry name" value="DNA-BINDING TRANSCRIPTIONAL ACTIVATOR DECR"/>
    <property type="match status" value="1"/>
</dbReference>
<dbReference type="Pfam" id="PF01037">
    <property type="entry name" value="AsnC_trans_reg"/>
    <property type="match status" value="1"/>
</dbReference>
<dbReference type="PRINTS" id="PR00033">
    <property type="entry name" value="HTHASNC"/>
</dbReference>
<dbReference type="InterPro" id="IPR011991">
    <property type="entry name" value="ArsR-like_HTH"/>
</dbReference>
<dbReference type="Gene3D" id="1.10.10.10">
    <property type="entry name" value="Winged helix-like DNA-binding domain superfamily/Winged helix DNA-binding domain"/>
    <property type="match status" value="1"/>
</dbReference>
<dbReference type="InterPro" id="IPR019888">
    <property type="entry name" value="Tscrpt_reg_AsnC-like"/>
</dbReference>
<protein>
    <submittedName>
        <fullName evidence="5">Lrp/AsnC family transcriptional regulator</fullName>
    </submittedName>
</protein>
<dbReference type="InterPro" id="IPR011008">
    <property type="entry name" value="Dimeric_a/b-barrel"/>
</dbReference>
<dbReference type="EMBL" id="FNBW01000004">
    <property type="protein sequence ID" value="SDF51936.1"/>
    <property type="molecule type" value="Genomic_DNA"/>
</dbReference>
<proteinExistence type="predicted"/>
<sequence>MDDTDRRILRILQADCSAPVSEVARQVGLSASPCWKRINRLQESGVIREQVAVLEPEALGYGLTVFMSISTGEHSGEWLRNFAEFVSAMPEVQEFHRMAGEIDYMLKVVVADMKAFDAFYKRLVDTTPLTEVTSRFSMETIKQTTALPV</sequence>
<dbReference type="PANTHER" id="PTHR30154">
    <property type="entry name" value="LEUCINE-RESPONSIVE REGULATORY PROTEIN"/>
    <property type="match status" value="1"/>
</dbReference>